<evidence type="ECO:0000313" key="2">
    <source>
        <dbReference type="EMBL" id="TXG51876.1"/>
    </source>
</evidence>
<dbReference type="CDD" id="cd06464">
    <property type="entry name" value="ACD_sHsps-like"/>
    <property type="match status" value="1"/>
</dbReference>
<evidence type="ECO:0008006" key="4">
    <source>
        <dbReference type="Google" id="ProtNLM"/>
    </source>
</evidence>
<dbReference type="Gene3D" id="2.60.40.790">
    <property type="match status" value="1"/>
</dbReference>
<comment type="caution">
    <text evidence="2">The sequence shown here is derived from an EMBL/GenBank/DDBJ whole genome shotgun (WGS) entry which is preliminary data.</text>
</comment>
<dbReference type="PANTHER" id="PTHR34661">
    <property type="entry name" value="INCREASED DNA METHYLATION 3"/>
    <property type="match status" value="1"/>
</dbReference>
<dbReference type="Proteomes" id="UP000323000">
    <property type="component" value="Chromosome 10"/>
</dbReference>
<name>A0A5C7H6N4_9ROSI</name>
<proteinExistence type="predicted"/>
<dbReference type="PANTHER" id="PTHR34661:SF1">
    <property type="entry name" value="INCREASED DNA METHYLATION 3"/>
    <property type="match status" value="1"/>
</dbReference>
<protein>
    <recommendedName>
        <fullName evidence="4">SHSP domain-containing protein</fullName>
    </recommendedName>
</protein>
<feature type="region of interest" description="Disordered" evidence="1">
    <location>
        <begin position="1"/>
        <end position="22"/>
    </location>
</feature>
<sequence>MTALEVRGSMVSQRKNSPHSVSSESYKDQYFLLNFVMSTYLGPDVYSDNPRCSASQRLVEGLPPYSSKNMGYSFISISQLESLYYYVLRNAQPNLVVKPSVLHMYLKGDLPPPSSELPENCQQFTSFFPMNIHGHKKYSGDYEIVKGIVLIDDPNISYMKKEDLERFKCLSGMHILKIDRIKSLCYQHGKSQEEGEQNCMKNSEMAAGNISNGDNNSSARFQETYKRTRHRDPPPVPTFPNVDNHSGEGVVKKTCNRDGSVDMPLLTVPSSEEYMSATSVTLTGTANKGIVGPPVGIVDIGVSEPAYFFRVALPGVRRDYCQFSCEIESDGKVHIQGSTSGGKTIRKRSRVFQMKFQQLCPAGPFTVSFRLPGPVDPRLFSPNFRSDGIFEGVVIKDK</sequence>
<dbReference type="EMBL" id="VAHF01000010">
    <property type="protein sequence ID" value="TXG51876.1"/>
    <property type="molecule type" value="Genomic_DNA"/>
</dbReference>
<dbReference type="OrthoDB" id="1211981at2759"/>
<feature type="compositionally biased region" description="Polar residues" evidence="1">
    <location>
        <begin position="10"/>
        <end position="22"/>
    </location>
</feature>
<dbReference type="InterPro" id="IPR008978">
    <property type="entry name" value="HSP20-like_chaperone"/>
</dbReference>
<accession>A0A5C7H6N4</accession>
<dbReference type="GO" id="GO:0005634">
    <property type="term" value="C:nucleus"/>
    <property type="evidence" value="ECO:0007669"/>
    <property type="project" value="TreeGrafter"/>
</dbReference>
<feature type="region of interest" description="Disordered" evidence="1">
    <location>
        <begin position="226"/>
        <end position="249"/>
    </location>
</feature>
<dbReference type="AlphaFoldDB" id="A0A5C7H6N4"/>
<gene>
    <name evidence="2" type="ORF">EZV62_021045</name>
</gene>
<dbReference type="InterPro" id="IPR039321">
    <property type="entry name" value="IDM2/3-like"/>
</dbReference>
<organism evidence="2 3">
    <name type="scientific">Acer yangbiense</name>
    <dbReference type="NCBI Taxonomy" id="1000413"/>
    <lineage>
        <taxon>Eukaryota</taxon>
        <taxon>Viridiplantae</taxon>
        <taxon>Streptophyta</taxon>
        <taxon>Embryophyta</taxon>
        <taxon>Tracheophyta</taxon>
        <taxon>Spermatophyta</taxon>
        <taxon>Magnoliopsida</taxon>
        <taxon>eudicotyledons</taxon>
        <taxon>Gunneridae</taxon>
        <taxon>Pentapetalae</taxon>
        <taxon>rosids</taxon>
        <taxon>malvids</taxon>
        <taxon>Sapindales</taxon>
        <taxon>Sapindaceae</taxon>
        <taxon>Hippocastanoideae</taxon>
        <taxon>Acereae</taxon>
        <taxon>Acer</taxon>
    </lineage>
</organism>
<reference evidence="3" key="1">
    <citation type="journal article" date="2019" name="Gigascience">
        <title>De novo genome assembly of the endangered Acer yangbiense, a plant species with extremely small populations endemic to Yunnan Province, China.</title>
        <authorList>
            <person name="Yang J."/>
            <person name="Wariss H.M."/>
            <person name="Tao L."/>
            <person name="Zhang R."/>
            <person name="Yun Q."/>
            <person name="Hollingsworth P."/>
            <person name="Dao Z."/>
            <person name="Luo G."/>
            <person name="Guo H."/>
            <person name="Ma Y."/>
            <person name="Sun W."/>
        </authorList>
    </citation>
    <scope>NUCLEOTIDE SEQUENCE [LARGE SCALE GENOMIC DNA]</scope>
    <source>
        <strain evidence="3">cv. Malutang</strain>
    </source>
</reference>
<keyword evidence="3" id="KW-1185">Reference proteome</keyword>
<evidence type="ECO:0000313" key="3">
    <source>
        <dbReference type="Proteomes" id="UP000323000"/>
    </source>
</evidence>
<dbReference type="FunFam" id="2.60.40.790:FF:000049">
    <property type="entry name" value="Increased DNA methylation 3"/>
    <property type="match status" value="1"/>
</dbReference>
<evidence type="ECO:0000256" key="1">
    <source>
        <dbReference type="SAM" id="MobiDB-lite"/>
    </source>
</evidence>